<evidence type="ECO:0000256" key="2">
    <source>
        <dbReference type="ARBA" id="ARBA00022525"/>
    </source>
</evidence>
<evidence type="ECO:0000256" key="5">
    <source>
        <dbReference type="SAM" id="MobiDB-lite"/>
    </source>
</evidence>
<dbReference type="PANTHER" id="PTHR13491:SF0">
    <property type="entry name" value="ZINC FINGER CCHC DOMAIN-CONTAINING PROTEIN 10"/>
    <property type="match status" value="1"/>
</dbReference>
<keyword evidence="1" id="KW-0134">Cell wall</keyword>
<dbReference type="InterPro" id="IPR019931">
    <property type="entry name" value="LPXTG_anchor"/>
</dbReference>
<dbReference type="PATRIC" id="fig|148814.8.peg.161"/>
<dbReference type="Proteomes" id="UP000037778">
    <property type="component" value="Unassembled WGS sequence"/>
</dbReference>
<evidence type="ECO:0000313" key="8">
    <source>
        <dbReference type="EMBL" id="KOY77063.1"/>
    </source>
</evidence>
<keyword evidence="2" id="KW-0964">Secreted</keyword>
<feature type="region of interest" description="Disordered" evidence="5">
    <location>
        <begin position="1448"/>
        <end position="1471"/>
    </location>
</feature>
<keyword evidence="3" id="KW-0732">Signal</keyword>
<evidence type="ECO:0000313" key="9">
    <source>
        <dbReference type="Proteomes" id="UP000037778"/>
    </source>
</evidence>
<feature type="region of interest" description="Disordered" evidence="5">
    <location>
        <begin position="1695"/>
        <end position="1737"/>
    </location>
</feature>
<dbReference type="PROSITE" id="PS50847">
    <property type="entry name" value="GRAM_POS_ANCHORING"/>
    <property type="match status" value="1"/>
</dbReference>
<feature type="domain" description="Gram-positive cocci surface proteins LPxTG" evidence="7">
    <location>
        <begin position="1732"/>
        <end position="1768"/>
    </location>
</feature>
<keyword evidence="6" id="KW-0472">Membrane</keyword>
<evidence type="ECO:0000259" key="7">
    <source>
        <dbReference type="PROSITE" id="PS50847"/>
    </source>
</evidence>
<protein>
    <recommendedName>
        <fullName evidence="7">Gram-positive cocci surface proteins LPxTG domain-containing protein</fullName>
    </recommendedName>
</protein>
<dbReference type="RefSeq" id="WP_053791375.1">
    <property type="nucleotide sequence ID" value="NZ_JXCY01000002.1"/>
</dbReference>
<reference evidence="8 9" key="1">
    <citation type="journal article" date="2015" name="Genome Biol. Evol.">
        <title>Functionally Structured Genomes in Lactobacillus kunkeei Colonizing the Honey Crop and Food Products of Honeybees and Stingless Bees.</title>
        <authorList>
            <person name="Tamarit D."/>
            <person name="Ellegaard K.M."/>
            <person name="Wikander J."/>
            <person name="Olofsson T."/>
            <person name="Vasquez A."/>
            <person name="Andersson S.G."/>
        </authorList>
    </citation>
    <scope>NUCLEOTIDE SEQUENCE [LARGE SCALE GENOMIC DNA]</scope>
    <source>
        <strain evidence="8 9">LAko</strain>
    </source>
</reference>
<keyword evidence="4" id="KW-0572">Peptidoglycan-anchor</keyword>
<dbReference type="PANTHER" id="PTHR13491">
    <property type="entry name" value="ZCCHC10 PROTEIN"/>
    <property type="match status" value="1"/>
</dbReference>
<proteinExistence type="predicted"/>
<dbReference type="EMBL" id="JXCY01000002">
    <property type="protein sequence ID" value="KOY77063.1"/>
    <property type="molecule type" value="Genomic_DNA"/>
</dbReference>
<keyword evidence="6" id="KW-1133">Transmembrane helix</keyword>
<dbReference type="NCBIfam" id="TIGR01167">
    <property type="entry name" value="LPXTG_anchor"/>
    <property type="match status" value="1"/>
</dbReference>
<feature type="compositionally biased region" description="Polar residues" evidence="5">
    <location>
        <begin position="1449"/>
        <end position="1469"/>
    </location>
</feature>
<evidence type="ECO:0000256" key="3">
    <source>
        <dbReference type="ARBA" id="ARBA00022729"/>
    </source>
</evidence>
<dbReference type="Pfam" id="PF00746">
    <property type="entry name" value="Gram_pos_anchor"/>
    <property type="match status" value="1"/>
</dbReference>
<comment type="caution">
    <text evidence="8">The sequence shown here is derived from an EMBL/GenBank/DDBJ whole genome shotgun (WGS) entry which is preliminary data.</text>
</comment>
<name>A0A0M9DCW0_9LACO</name>
<feature type="region of interest" description="Disordered" evidence="5">
    <location>
        <begin position="145"/>
        <end position="248"/>
    </location>
</feature>
<accession>A0A0M9DCW0</accession>
<organism evidence="8 9">
    <name type="scientific">Apilactobacillus kunkeei</name>
    <dbReference type="NCBI Taxonomy" id="148814"/>
    <lineage>
        <taxon>Bacteria</taxon>
        <taxon>Bacillati</taxon>
        <taxon>Bacillota</taxon>
        <taxon>Bacilli</taxon>
        <taxon>Lactobacillales</taxon>
        <taxon>Lactobacillaceae</taxon>
        <taxon>Apilactobacillus</taxon>
    </lineage>
</organism>
<keyword evidence="9" id="KW-1185">Reference proteome</keyword>
<evidence type="ECO:0000256" key="4">
    <source>
        <dbReference type="ARBA" id="ARBA00023088"/>
    </source>
</evidence>
<evidence type="ECO:0000256" key="6">
    <source>
        <dbReference type="SAM" id="Phobius"/>
    </source>
</evidence>
<keyword evidence="6" id="KW-0812">Transmembrane</keyword>
<dbReference type="InterPro" id="IPR039715">
    <property type="entry name" value="ZCCHC10"/>
</dbReference>
<feature type="transmembrane region" description="Helical" evidence="6">
    <location>
        <begin position="1744"/>
        <end position="1763"/>
    </location>
</feature>
<feature type="compositionally biased region" description="Basic and acidic residues" evidence="5">
    <location>
        <begin position="1703"/>
        <end position="1712"/>
    </location>
</feature>
<gene>
    <name evidence="8" type="ORF">RZ71_09670</name>
</gene>
<sequence>MKQSFDNNKNSNRSSISKKWIYAAAITGVLITGAKAAQNTDNGSIDAKAASKVTYPATATVNIKYIYNSAGQSTYVTNPGYTVKLVTVNGKSMYDLRSIKSSQGSFIDVSNIPDYLDPSVVAKTTDSAAKADYLFNSITLQAQAEQQNGGSSSQSGAQPSSSAAQSSASSSSSSQSSASSDSSAQSSNASQSSNGSSSADSSSSAQSSASDSNNGSSSANSSSAAQSSASNDNSSAASSNGSSATNTNQQVTVTVHSKYNPNDTGNFTIYPDGRTVAYLSDKRVEPNLGMSIYDYLTTQWNADPSSLPDHIDLTQPTADFTDSHKLYDKTIQFVDQDGKGNVVSSTVLQGADDHAMDISSAIAAFKQASPNAVVDPKTDIYSYYDKGVVPKGVNSESAGQVYTFNVYYPKVLTIVDDNNNPTGKTATLISKQSTMSSDNLNALLTGQGFQLVNPDDVPAAVDFTNGVGYNIKLIKNSLPISFVDQHGNVVYSTNLPSSAINQPVSIKDALDTVTKKGVTPDASNSIVANQAVPAFYKDQSVKINVTAPVSNLTINFVDKSTGKVVDSLQKDNVTDFDNISIADKVNSLKSQNYAPELSALSSQFNSQTYDNFQAQYVLNPAIQDEGNGNHVATIYVDSTVATPANTNKTGEGYAMKFKDANGNPISLTVNSANPTISPKELQKALADQGYTLSQDDINKLGDAPVDLTKNNGDTGLTIAPNTISSNVYPKTVSYTDANGNPKTATVNIKSDSPSMNVNDLAKALADQGYTLTDAEKAKLGQNTNLDSTDPIAVIPNADASTTKSYPQSLTYTDGNGQTHDVSVSINSKTPTMSKDDYIKALEDKGYTLTDDQKNKLSDPVDLSSSTTPLVIANPNAQTSYTQTLKDDKGNDVTVHINSDKPQISVDDYNKQLEPLGLTLSPDSVKNIENGSIDLSKTNPDYKLISSNNSNAVSKTYPQTVNVKQEDGSYKPTTVSITSATPTMSKDDYVKALKDLGYDVQNSENIPATVDLTNANNAYKVNQPTDAPTSYQQTVVLPDGTKAKVNINSKSSTIDKDDLAKELAAQGYALPDNDGVTYPLDLTKDNSINVKPNAQAVTNYPQTVKVANEDGTFTNKTVFVPSANGTLSASEYVKAMLDNGYTVANPSALSDPLSVAVDNVNPVVIPNASAHAVKLNVKQSDGTTKEITVNVGSQNSYLNKSDFVNAVSAQGYTISDMDSLPASIDLSAGKTYDATSNASSYTNTLNSSDGTKSAVVKHDTPLITKQDLIKQLKDQGLNVSDTGKLNDVLNLTNSDDMKKVASLIEGFTTYKMNVGVVGTGDTISVSGNSKTISKQDFINKVEADGYKLMNPDALKDTLDLTNPDDFKGLIIAKAGNVDGNRDESNTSYSQDAKVAGSNDTVKVESQNKTMTKDEFVKYLAAKGYKVADESKLPETIDLTKPLSDIELVSNKDQSASNNDADKNQAAQTYAQDAKVAGSNDTVKVESANKTMTKDEFVKYLNDKGYKVADESKLPETIDLTKPLSDIELVSNKEQASNNNDADKNQAAQTYAQDVKVAGSKDVVKVESANKTMTKDEFVKYLAAKGYKVADESKLPETIDLTKPLGNIEVVSNKEQGSQNADSDKNQANKVYVQNVKVAGSNKTVKVESSKKTMTKAEFVKYLASKGYKVADESQLPSTIDLTKSLGDIKVVAKKAASKKTTKTSNKETEKNASAKEVNGQRGQVADKKEAGKLPQTGDETNQRNLFGFGLISMVLGFILAIFGLRRKNK</sequence>
<evidence type="ECO:0000256" key="1">
    <source>
        <dbReference type="ARBA" id="ARBA00022512"/>
    </source>
</evidence>